<evidence type="ECO:0000313" key="4">
    <source>
        <dbReference type="Proteomes" id="UP001178507"/>
    </source>
</evidence>
<protein>
    <recommendedName>
        <fullName evidence="2">AB hydrolase-1 domain-containing protein</fullName>
    </recommendedName>
</protein>
<keyword evidence="1" id="KW-0732">Signal</keyword>
<dbReference type="Pfam" id="PF00561">
    <property type="entry name" value="Abhydrolase_1"/>
    <property type="match status" value="1"/>
</dbReference>
<dbReference type="Gene3D" id="3.40.50.1820">
    <property type="entry name" value="alpha/beta hydrolase"/>
    <property type="match status" value="1"/>
</dbReference>
<dbReference type="SUPFAM" id="SSF53474">
    <property type="entry name" value="alpha/beta-Hydrolases"/>
    <property type="match status" value="1"/>
</dbReference>
<dbReference type="Proteomes" id="UP001178507">
    <property type="component" value="Unassembled WGS sequence"/>
</dbReference>
<feature type="chain" id="PRO_5041302050" description="AB hydrolase-1 domain-containing protein" evidence="1">
    <location>
        <begin position="26"/>
        <end position="231"/>
    </location>
</feature>
<feature type="domain" description="AB hydrolase-1" evidence="2">
    <location>
        <begin position="62"/>
        <end position="176"/>
    </location>
</feature>
<organism evidence="3 4">
    <name type="scientific">Effrenium voratum</name>
    <dbReference type="NCBI Taxonomy" id="2562239"/>
    <lineage>
        <taxon>Eukaryota</taxon>
        <taxon>Sar</taxon>
        <taxon>Alveolata</taxon>
        <taxon>Dinophyceae</taxon>
        <taxon>Suessiales</taxon>
        <taxon>Symbiodiniaceae</taxon>
        <taxon>Effrenium</taxon>
    </lineage>
</organism>
<dbReference type="AlphaFoldDB" id="A0AA36IWH8"/>
<name>A0AA36IWH8_9DINO</name>
<keyword evidence="4" id="KW-1185">Reference proteome</keyword>
<dbReference type="EMBL" id="CAUJNA010002779">
    <property type="protein sequence ID" value="CAJ1394170.1"/>
    <property type="molecule type" value="Genomic_DNA"/>
</dbReference>
<accession>A0AA36IWH8</accession>
<dbReference type="PRINTS" id="PR00111">
    <property type="entry name" value="ABHYDROLASE"/>
</dbReference>
<dbReference type="PANTHER" id="PTHR43798">
    <property type="entry name" value="MONOACYLGLYCEROL LIPASE"/>
    <property type="match status" value="1"/>
</dbReference>
<evidence type="ECO:0000259" key="2">
    <source>
        <dbReference type="Pfam" id="PF00561"/>
    </source>
</evidence>
<feature type="signal peptide" evidence="1">
    <location>
        <begin position="1"/>
        <end position="25"/>
    </location>
</feature>
<dbReference type="InterPro" id="IPR029058">
    <property type="entry name" value="AB_hydrolase_fold"/>
</dbReference>
<proteinExistence type="predicted"/>
<dbReference type="InterPro" id="IPR050266">
    <property type="entry name" value="AB_hydrolase_sf"/>
</dbReference>
<dbReference type="InterPro" id="IPR000073">
    <property type="entry name" value="AB_hydrolase_1"/>
</dbReference>
<gene>
    <name evidence="3" type="ORF">EVOR1521_LOCUS18893</name>
</gene>
<dbReference type="PANTHER" id="PTHR43798:SF33">
    <property type="entry name" value="HYDROLASE, PUTATIVE (AFU_ORTHOLOGUE AFUA_2G14860)-RELATED"/>
    <property type="match status" value="1"/>
</dbReference>
<comment type="caution">
    <text evidence="3">The sequence shown here is derived from an EMBL/GenBank/DDBJ whole genome shotgun (WGS) entry which is preliminary data.</text>
</comment>
<sequence length="231" mass="25102">MIALHGFRAAVIAAGVILCLSLTLSAMGGSNSSLDRAGTRKCSTHLGEVEVQILGPEESEKPLILALHGMSSADFILREWDAIASQLAGQGYRVALPNLHSNPKTAPKMLGGVTETDAAQLLQMLVSELSPLRPIVLMGKSWGGATAAKFAHRHPDLVEKLVLVCPASTPPLDLRLPLLLLWAEDDWVTWFRQGVRAYEECPQLTLQSSKKGGHRILPEYWQPLQSFLAPQ</sequence>
<evidence type="ECO:0000256" key="1">
    <source>
        <dbReference type="SAM" id="SignalP"/>
    </source>
</evidence>
<evidence type="ECO:0000313" key="3">
    <source>
        <dbReference type="EMBL" id="CAJ1394170.1"/>
    </source>
</evidence>
<reference evidence="3" key="1">
    <citation type="submission" date="2023-08" db="EMBL/GenBank/DDBJ databases">
        <authorList>
            <person name="Chen Y."/>
            <person name="Shah S."/>
            <person name="Dougan E. K."/>
            <person name="Thang M."/>
            <person name="Chan C."/>
        </authorList>
    </citation>
    <scope>NUCLEOTIDE SEQUENCE</scope>
</reference>
<dbReference type="GO" id="GO:0016020">
    <property type="term" value="C:membrane"/>
    <property type="evidence" value="ECO:0007669"/>
    <property type="project" value="TreeGrafter"/>
</dbReference>